<dbReference type="RefSeq" id="WP_125479704.1">
    <property type="nucleotide sequence ID" value="NZ_RSFW01000011.1"/>
</dbReference>
<protein>
    <submittedName>
        <fullName evidence="2">Uncharacterized protein</fullName>
    </submittedName>
</protein>
<organism evidence="2 3">
    <name type="scientific">Mesobacillus subterraneus</name>
    <dbReference type="NCBI Taxonomy" id="285983"/>
    <lineage>
        <taxon>Bacteria</taxon>
        <taxon>Bacillati</taxon>
        <taxon>Bacillota</taxon>
        <taxon>Bacilli</taxon>
        <taxon>Bacillales</taxon>
        <taxon>Bacillaceae</taxon>
        <taxon>Mesobacillus</taxon>
    </lineage>
</organism>
<reference evidence="3" key="1">
    <citation type="submission" date="2018-12" db="EMBL/GenBank/DDBJ databases">
        <title>Bacillus chawlae sp. nov., Bacillus glennii sp. nov., and Bacillus saganii sp. nov. Isolated from the Vehicle Assembly Building at Kennedy Space Center where the Viking Spacecraft were Assembled.</title>
        <authorList>
            <person name="Seuylemezian A."/>
            <person name="Vaishampayan P."/>
        </authorList>
    </citation>
    <scope>NUCLEOTIDE SEQUENCE [LARGE SCALE GENOMIC DNA]</scope>
    <source>
        <strain evidence="3">DSM 13966</strain>
    </source>
</reference>
<dbReference type="EMBL" id="RSFW01000011">
    <property type="protein sequence ID" value="RSD27532.1"/>
    <property type="molecule type" value="Genomic_DNA"/>
</dbReference>
<keyword evidence="1" id="KW-0812">Transmembrane</keyword>
<keyword evidence="1" id="KW-0472">Membrane</keyword>
<gene>
    <name evidence="2" type="ORF">EJA10_09190</name>
</gene>
<evidence type="ECO:0000313" key="2">
    <source>
        <dbReference type="EMBL" id="RSD27532.1"/>
    </source>
</evidence>
<evidence type="ECO:0000313" key="3">
    <source>
        <dbReference type="Proteomes" id="UP000279911"/>
    </source>
</evidence>
<proteinExistence type="predicted"/>
<accession>A0A3R9DUD9</accession>
<sequence length="62" mass="6905">MHRRRPYYGGRRPFGFGYGFGGPFIGGVLGGLLGSALLYPQQPYPLYTPYGYPPYGGPYGYY</sequence>
<comment type="caution">
    <text evidence="2">The sequence shown here is derived from an EMBL/GenBank/DDBJ whole genome shotgun (WGS) entry which is preliminary data.</text>
</comment>
<feature type="transmembrane region" description="Helical" evidence="1">
    <location>
        <begin position="20"/>
        <end position="39"/>
    </location>
</feature>
<name>A0A3R9DUD9_9BACI</name>
<evidence type="ECO:0000256" key="1">
    <source>
        <dbReference type="SAM" id="Phobius"/>
    </source>
</evidence>
<keyword evidence="1" id="KW-1133">Transmembrane helix</keyword>
<dbReference type="Proteomes" id="UP000279911">
    <property type="component" value="Unassembled WGS sequence"/>
</dbReference>
<dbReference type="AlphaFoldDB" id="A0A3R9DUD9"/>